<organism evidence="2">
    <name type="scientific">Anguilla anguilla</name>
    <name type="common">European freshwater eel</name>
    <name type="synonym">Muraena anguilla</name>
    <dbReference type="NCBI Taxonomy" id="7936"/>
    <lineage>
        <taxon>Eukaryota</taxon>
        <taxon>Metazoa</taxon>
        <taxon>Chordata</taxon>
        <taxon>Craniata</taxon>
        <taxon>Vertebrata</taxon>
        <taxon>Euteleostomi</taxon>
        <taxon>Actinopterygii</taxon>
        <taxon>Neopterygii</taxon>
        <taxon>Teleostei</taxon>
        <taxon>Anguilliformes</taxon>
        <taxon>Anguillidae</taxon>
        <taxon>Anguilla</taxon>
    </lineage>
</organism>
<evidence type="ECO:0000256" key="1">
    <source>
        <dbReference type="SAM" id="MobiDB-lite"/>
    </source>
</evidence>
<protein>
    <submittedName>
        <fullName evidence="2">Uncharacterized protein</fullName>
    </submittedName>
</protein>
<dbReference type="AlphaFoldDB" id="A0A0E9PHG0"/>
<evidence type="ECO:0000313" key="2">
    <source>
        <dbReference type="EMBL" id="JAH03263.1"/>
    </source>
</evidence>
<proteinExistence type="predicted"/>
<reference evidence="2" key="1">
    <citation type="submission" date="2014-11" db="EMBL/GenBank/DDBJ databases">
        <authorList>
            <person name="Amaro Gonzalez C."/>
        </authorList>
    </citation>
    <scope>NUCLEOTIDE SEQUENCE</scope>
</reference>
<feature type="region of interest" description="Disordered" evidence="1">
    <location>
        <begin position="1"/>
        <end position="27"/>
    </location>
</feature>
<sequence>MKNKDSHIAHTHTNRVSYSALVPSNLV</sequence>
<name>A0A0E9PHG0_ANGAN</name>
<dbReference type="EMBL" id="GBXM01105314">
    <property type="protein sequence ID" value="JAH03263.1"/>
    <property type="molecule type" value="Transcribed_RNA"/>
</dbReference>
<reference evidence="2" key="2">
    <citation type="journal article" date="2015" name="Fish Shellfish Immunol.">
        <title>Early steps in the European eel (Anguilla anguilla)-Vibrio vulnificus interaction in the gills: Role of the RtxA13 toxin.</title>
        <authorList>
            <person name="Callol A."/>
            <person name="Pajuelo D."/>
            <person name="Ebbesson L."/>
            <person name="Teles M."/>
            <person name="MacKenzie S."/>
            <person name="Amaro C."/>
        </authorList>
    </citation>
    <scope>NUCLEOTIDE SEQUENCE</scope>
</reference>
<accession>A0A0E9PHG0</accession>